<organism evidence="1 2">
    <name type="scientific">Glutamicibacter arilaitensis</name>
    <dbReference type="NCBI Taxonomy" id="256701"/>
    <lineage>
        <taxon>Bacteria</taxon>
        <taxon>Bacillati</taxon>
        <taxon>Actinomycetota</taxon>
        <taxon>Actinomycetes</taxon>
        <taxon>Micrococcales</taxon>
        <taxon>Micrococcaceae</taxon>
        <taxon>Glutamicibacter</taxon>
    </lineage>
</organism>
<gene>
    <name evidence="1" type="ORF">CIK84_18610</name>
</gene>
<evidence type="ECO:0000313" key="1">
    <source>
        <dbReference type="EMBL" id="PMQ18572.1"/>
    </source>
</evidence>
<dbReference type="EMBL" id="PNQX01000005">
    <property type="protein sequence ID" value="PMQ18572.1"/>
    <property type="molecule type" value="Genomic_DNA"/>
</dbReference>
<sequence>MKADKKTASEQLEEQKVFSLAWLTATACRQVSRIALFVGSSRCTVGFKPAINFGIKGRLMASKKRQGKKNSGAGNPAKAAARGRSVFRIQAESQVDALRHDFTAWVANQVPAFSPEQAAQAAGMELDVIGQVAGQYAENARSSNLFDLDVDVFGQSLAEHLGNLPESLAPEPIFTTWLDFFSFAQDRQLWEGPEENLEALREMLEDTLNGFAEGDAELCELLRATKLFTQVKAYAETLVEGVDMEDFSPEAQEPRAKVMQAVGLDAQTFDPEGPAPLAFNYIWSAGRMSVVESEGSVLRTDQDAYDLLVAGEEAASAQLLFEMAVGCVQAHLNPTFDVALRDEAHYLVLRNLLVTASTGREGDLEGLRRNCGPKVYDAVLPEAKLAMDSLADYGLITKDGEHYSIDERLVPIISAGISEVEAFFEEAE</sequence>
<dbReference type="AlphaFoldDB" id="A0A2N7RXG0"/>
<accession>A0A2N7RXG0</accession>
<proteinExistence type="predicted"/>
<dbReference type="Proteomes" id="UP000235739">
    <property type="component" value="Unassembled WGS sequence"/>
</dbReference>
<name>A0A2N7RXG0_9MICC</name>
<reference evidence="1 2" key="1">
    <citation type="journal article" date="2017" name="Elife">
        <title>Extensive horizontal gene transfer in cheese-associated bacteria.</title>
        <authorList>
            <person name="Bonham K.S."/>
            <person name="Wolfe B.E."/>
            <person name="Dutton R.J."/>
        </authorList>
    </citation>
    <scope>NUCLEOTIDE SEQUENCE [LARGE SCALE GENOMIC DNA]</scope>
    <source>
        <strain evidence="1 2">JB182</strain>
    </source>
</reference>
<comment type="caution">
    <text evidence="1">The sequence shown here is derived from an EMBL/GenBank/DDBJ whole genome shotgun (WGS) entry which is preliminary data.</text>
</comment>
<evidence type="ECO:0000313" key="2">
    <source>
        <dbReference type="Proteomes" id="UP000235739"/>
    </source>
</evidence>
<dbReference type="PROSITE" id="PS51257">
    <property type="entry name" value="PROKAR_LIPOPROTEIN"/>
    <property type="match status" value="1"/>
</dbReference>
<protein>
    <submittedName>
        <fullName evidence="1">Uncharacterized protein</fullName>
    </submittedName>
</protein>